<proteinExistence type="predicted"/>
<keyword evidence="2" id="KW-1185">Reference proteome</keyword>
<dbReference type="SUPFAM" id="SSF53474">
    <property type="entry name" value="alpha/beta-Hydrolases"/>
    <property type="match status" value="1"/>
</dbReference>
<dbReference type="PANTHER" id="PTHR48098:SF6">
    <property type="entry name" value="FERRI-BACILLIBACTIN ESTERASE BESA"/>
    <property type="match status" value="1"/>
</dbReference>
<dbReference type="InterPro" id="IPR050583">
    <property type="entry name" value="Mycobacterial_A85_antigen"/>
</dbReference>
<dbReference type="EMBL" id="JAQGEF010000028">
    <property type="protein sequence ID" value="MDA3616351.1"/>
    <property type="molecule type" value="Genomic_DNA"/>
</dbReference>
<dbReference type="InterPro" id="IPR029058">
    <property type="entry name" value="AB_hydrolase_fold"/>
</dbReference>
<organism evidence="1 2">
    <name type="scientific">Polluticaenibacter yanchengensis</name>
    <dbReference type="NCBI Taxonomy" id="3014562"/>
    <lineage>
        <taxon>Bacteria</taxon>
        <taxon>Pseudomonadati</taxon>
        <taxon>Bacteroidota</taxon>
        <taxon>Chitinophagia</taxon>
        <taxon>Chitinophagales</taxon>
        <taxon>Chitinophagaceae</taxon>
        <taxon>Polluticaenibacter</taxon>
    </lineage>
</organism>
<dbReference type="Proteomes" id="UP001210231">
    <property type="component" value="Unassembled WGS sequence"/>
</dbReference>
<name>A0ABT4UNC9_9BACT</name>
<protein>
    <submittedName>
        <fullName evidence="1">Alpha/beta hydrolase-fold protein</fullName>
    </submittedName>
</protein>
<accession>A0ABT4UNC9</accession>
<comment type="caution">
    <text evidence="1">The sequence shown here is derived from an EMBL/GenBank/DDBJ whole genome shotgun (WGS) entry which is preliminary data.</text>
</comment>
<dbReference type="Gene3D" id="3.40.50.1820">
    <property type="entry name" value="alpha/beta hydrolase"/>
    <property type="match status" value="1"/>
</dbReference>
<reference evidence="1 2" key="1">
    <citation type="submission" date="2022-12" db="EMBL/GenBank/DDBJ databases">
        <title>Chitinophagaceae gen. sp. nov., a new member of the family Chitinophagaceae, isolated from soil in a chemical factory.</title>
        <authorList>
            <person name="Ke Z."/>
        </authorList>
    </citation>
    <scope>NUCLEOTIDE SEQUENCE [LARGE SCALE GENOMIC DNA]</scope>
    <source>
        <strain evidence="1 2">LY-5</strain>
    </source>
</reference>
<gene>
    <name evidence="1" type="ORF">O3P16_16155</name>
</gene>
<dbReference type="RefSeq" id="WP_407032680.1">
    <property type="nucleotide sequence ID" value="NZ_JAQGEF010000028.1"/>
</dbReference>
<keyword evidence="1" id="KW-0378">Hydrolase</keyword>
<evidence type="ECO:0000313" key="2">
    <source>
        <dbReference type="Proteomes" id="UP001210231"/>
    </source>
</evidence>
<dbReference type="Pfam" id="PF00756">
    <property type="entry name" value="Esterase"/>
    <property type="match status" value="1"/>
</dbReference>
<dbReference type="InterPro" id="IPR000801">
    <property type="entry name" value="Esterase-like"/>
</dbReference>
<dbReference type="GO" id="GO:0016787">
    <property type="term" value="F:hydrolase activity"/>
    <property type="evidence" value="ECO:0007669"/>
    <property type="project" value="UniProtKB-KW"/>
</dbReference>
<evidence type="ECO:0000313" key="1">
    <source>
        <dbReference type="EMBL" id="MDA3616351.1"/>
    </source>
</evidence>
<sequence>MMYSETHFLFQAGNIKSIYKTGIRKAIVKSTLFLLFQTFVCNFCFSRVYSQLSPSDTITIHSKIFDAARKVIITKTSKIKINDTSNNCIIYMDADDRNINGIFLQSANNLMANKEIPPSYLVGIIHENRNTELLEKDKLLSFLKEELLPYLKENCSIGTPLTIAGHSFGGYFATYAFLKDNATYNACIAISPAYWPNKYEIINLFNKKQHAISGNFYLAVGDKRWDEISLREGIFKAKNILLKQKNIAFNFNDLRGFSHNATPTAGLALGLSSIYDKWEWANILEEQENRLKLFPGFWGHLEIKADALFHLNRMAQAKSFYQEALKNIPQDEKLSKPEIKEITKRLRTKIKHCRAK</sequence>
<dbReference type="PANTHER" id="PTHR48098">
    <property type="entry name" value="ENTEROCHELIN ESTERASE-RELATED"/>
    <property type="match status" value="1"/>
</dbReference>